<dbReference type="Proteomes" id="UP000006727">
    <property type="component" value="Chromosome 20"/>
</dbReference>
<dbReference type="Gramene" id="Pp3c20_20750V3.1">
    <property type="protein sequence ID" value="PAC:32947970.CDS.1"/>
    <property type="gene ID" value="Pp3c20_20750"/>
</dbReference>
<reference evidence="2" key="3">
    <citation type="submission" date="2020-12" db="UniProtKB">
        <authorList>
            <consortium name="EnsemblPlants"/>
        </authorList>
    </citation>
    <scope>IDENTIFICATION</scope>
</reference>
<keyword evidence="3" id="KW-1185">Reference proteome</keyword>
<name>A0A2K1IVY2_PHYPA</name>
<proteinExistence type="predicted"/>
<dbReference type="AlphaFoldDB" id="A0A2K1IVY2"/>
<evidence type="ECO:0000313" key="1">
    <source>
        <dbReference type="EMBL" id="PNR33436.1"/>
    </source>
</evidence>
<reference evidence="1 3" key="1">
    <citation type="journal article" date="2008" name="Science">
        <title>The Physcomitrella genome reveals evolutionary insights into the conquest of land by plants.</title>
        <authorList>
            <person name="Rensing S."/>
            <person name="Lang D."/>
            <person name="Zimmer A."/>
            <person name="Terry A."/>
            <person name="Salamov A."/>
            <person name="Shapiro H."/>
            <person name="Nishiyama T."/>
            <person name="Perroud P.-F."/>
            <person name="Lindquist E."/>
            <person name="Kamisugi Y."/>
            <person name="Tanahashi T."/>
            <person name="Sakakibara K."/>
            <person name="Fujita T."/>
            <person name="Oishi K."/>
            <person name="Shin-I T."/>
            <person name="Kuroki Y."/>
            <person name="Toyoda A."/>
            <person name="Suzuki Y."/>
            <person name="Hashimoto A."/>
            <person name="Yamaguchi K."/>
            <person name="Sugano A."/>
            <person name="Kohara Y."/>
            <person name="Fujiyama A."/>
            <person name="Anterola A."/>
            <person name="Aoki S."/>
            <person name="Ashton N."/>
            <person name="Barbazuk W.B."/>
            <person name="Barker E."/>
            <person name="Bennetzen J."/>
            <person name="Bezanilla M."/>
            <person name="Blankenship R."/>
            <person name="Cho S.H."/>
            <person name="Dutcher S."/>
            <person name="Estelle M."/>
            <person name="Fawcett J.A."/>
            <person name="Gundlach H."/>
            <person name="Hanada K."/>
            <person name="Heyl A."/>
            <person name="Hicks K.A."/>
            <person name="Hugh J."/>
            <person name="Lohr M."/>
            <person name="Mayer K."/>
            <person name="Melkozernov A."/>
            <person name="Murata T."/>
            <person name="Nelson D."/>
            <person name="Pils B."/>
            <person name="Prigge M."/>
            <person name="Reiss B."/>
            <person name="Renner T."/>
            <person name="Rombauts S."/>
            <person name="Rushton P."/>
            <person name="Sanderfoot A."/>
            <person name="Schween G."/>
            <person name="Shiu S.-H."/>
            <person name="Stueber K."/>
            <person name="Theodoulou F.L."/>
            <person name="Tu H."/>
            <person name="Van de Peer Y."/>
            <person name="Verrier P.J."/>
            <person name="Waters E."/>
            <person name="Wood A."/>
            <person name="Yang L."/>
            <person name="Cove D."/>
            <person name="Cuming A."/>
            <person name="Hasebe M."/>
            <person name="Lucas S."/>
            <person name="Mishler D.B."/>
            <person name="Reski R."/>
            <person name="Grigoriev I."/>
            <person name="Quatrano R.S."/>
            <person name="Boore J.L."/>
        </authorList>
    </citation>
    <scope>NUCLEOTIDE SEQUENCE [LARGE SCALE GENOMIC DNA]</scope>
    <source>
        <strain evidence="2 3">cv. Gransden 2004</strain>
    </source>
</reference>
<reference evidence="1 3" key="2">
    <citation type="journal article" date="2018" name="Plant J.">
        <title>The Physcomitrella patens chromosome-scale assembly reveals moss genome structure and evolution.</title>
        <authorList>
            <person name="Lang D."/>
            <person name="Ullrich K.K."/>
            <person name="Murat F."/>
            <person name="Fuchs J."/>
            <person name="Jenkins J."/>
            <person name="Haas F.B."/>
            <person name="Piednoel M."/>
            <person name="Gundlach H."/>
            <person name="Van Bel M."/>
            <person name="Meyberg R."/>
            <person name="Vives C."/>
            <person name="Morata J."/>
            <person name="Symeonidi A."/>
            <person name="Hiss M."/>
            <person name="Muchero W."/>
            <person name="Kamisugi Y."/>
            <person name="Saleh O."/>
            <person name="Blanc G."/>
            <person name="Decker E.L."/>
            <person name="van Gessel N."/>
            <person name="Grimwood J."/>
            <person name="Hayes R.D."/>
            <person name="Graham S.W."/>
            <person name="Gunter L.E."/>
            <person name="McDaniel S.F."/>
            <person name="Hoernstein S.N.W."/>
            <person name="Larsson A."/>
            <person name="Li F.W."/>
            <person name="Perroud P.F."/>
            <person name="Phillips J."/>
            <person name="Ranjan P."/>
            <person name="Rokshar D.S."/>
            <person name="Rothfels C.J."/>
            <person name="Schneider L."/>
            <person name="Shu S."/>
            <person name="Stevenson D.W."/>
            <person name="Thummler F."/>
            <person name="Tillich M."/>
            <person name="Villarreal Aguilar J.C."/>
            <person name="Widiez T."/>
            <person name="Wong G.K."/>
            <person name="Wymore A."/>
            <person name="Zhang Y."/>
            <person name="Zimmer A.D."/>
            <person name="Quatrano R.S."/>
            <person name="Mayer K.F.X."/>
            <person name="Goodstein D."/>
            <person name="Casacuberta J.M."/>
            <person name="Vandepoele K."/>
            <person name="Reski R."/>
            <person name="Cuming A.C."/>
            <person name="Tuskan G.A."/>
            <person name="Maumus F."/>
            <person name="Salse J."/>
            <person name="Schmutz J."/>
            <person name="Rensing S.A."/>
        </authorList>
    </citation>
    <scope>NUCLEOTIDE SEQUENCE [LARGE SCALE GENOMIC DNA]</scope>
    <source>
        <strain evidence="2 3">cv. Gransden 2004</strain>
    </source>
</reference>
<evidence type="ECO:0000313" key="3">
    <source>
        <dbReference type="Proteomes" id="UP000006727"/>
    </source>
</evidence>
<accession>A0A2K1IVY2</accession>
<evidence type="ECO:0000313" key="2">
    <source>
        <dbReference type="EnsemblPlants" id="PAC:32947970.CDS.1"/>
    </source>
</evidence>
<dbReference type="InParanoid" id="A0A2K1IVY2"/>
<dbReference type="EMBL" id="ABEU02000020">
    <property type="protein sequence ID" value="PNR33436.1"/>
    <property type="molecule type" value="Genomic_DNA"/>
</dbReference>
<gene>
    <name evidence="1" type="ORF">PHYPA_025380</name>
</gene>
<protein>
    <submittedName>
        <fullName evidence="1 2">Uncharacterized protein</fullName>
    </submittedName>
</protein>
<sequence>MVKGQDLINFLSDKTLIEIMKYVDERGSDGDACLLVYK</sequence>
<organism evidence="1">
    <name type="scientific">Physcomitrium patens</name>
    <name type="common">Spreading-leaved earth moss</name>
    <name type="synonym">Physcomitrella patens</name>
    <dbReference type="NCBI Taxonomy" id="3218"/>
    <lineage>
        <taxon>Eukaryota</taxon>
        <taxon>Viridiplantae</taxon>
        <taxon>Streptophyta</taxon>
        <taxon>Embryophyta</taxon>
        <taxon>Bryophyta</taxon>
        <taxon>Bryophytina</taxon>
        <taxon>Bryopsida</taxon>
        <taxon>Funariidae</taxon>
        <taxon>Funariales</taxon>
        <taxon>Funariaceae</taxon>
        <taxon>Physcomitrium</taxon>
    </lineage>
</organism>
<dbReference type="EnsemblPlants" id="Pp3c20_20750V3.1">
    <property type="protein sequence ID" value="PAC:32947970.CDS.1"/>
    <property type="gene ID" value="Pp3c20_20750"/>
</dbReference>